<dbReference type="Gene3D" id="3.40.630.30">
    <property type="match status" value="1"/>
</dbReference>
<dbReference type="CDD" id="cd04301">
    <property type="entry name" value="NAT_SF"/>
    <property type="match status" value="1"/>
</dbReference>
<comment type="caution">
    <text evidence="4">The sequence shown here is derived from an EMBL/GenBank/DDBJ whole genome shotgun (WGS) entry which is preliminary data.</text>
</comment>
<dbReference type="AlphaFoldDB" id="A0A562PVJ0"/>
<dbReference type="InterPro" id="IPR008125">
    <property type="entry name" value="Streptothricin_AcTrfase"/>
</dbReference>
<evidence type="ECO:0000313" key="5">
    <source>
        <dbReference type="Proteomes" id="UP000315112"/>
    </source>
</evidence>
<dbReference type="RefSeq" id="WP_199271935.1">
    <property type="nucleotide sequence ID" value="NZ_CP046904.1"/>
</dbReference>
<dbReference type="GO" id="GO:0016747">
    <property type="term" value="F:acyltransferase activity, transferring groups other than amino-acyl groups"/>
    <property type="evidence" value="ECO:0007669"/>
    <property type="project" value="InterPro"/>
</dbReference>
<dbReference type="InterPro" id="IPR000182">
    <property type="entry name" value="GNAT_dom"/>
</dbReference>
<dbReference type="PRINTS" id="PR01754">
    <property type="entry name" value="SACTRNSFRASE"/>
</dbReference>
<organism evidence="4 5">
    <name type="scientific">Pseudoduganella flava</name>
    <dbReference type="NCBI Taxonomy" id="871742"/>
    <lineage>
        <taxon>Bacteria</taxon>
        <taxon>Pseudomonadati</taxon>
        <taxon>Pseudomonadota</taxon>
        <taxon>Betaproteobacteria</taxon>
        <taxon>Burkholderiales</taxon>
        <taxon>Oxalobacteraceae</taxon>
        <taxon>Telluria group</taxon>
        <taxon>Pseudoduganella</taxon>
    </lineage>
</organism>
<sequence>MTQPPAAAGIAIVRANAASVAALAHCDFSFEIASELTAPFDDECVARATPLAAPYRKRYDVDFDEIGSTLDDADCAVFVAQAAGHAVGYLIVGRCWSGYAIVEDFAVDAAHRGLGLARQLMDAAVGWAQAHGMPGLRLETQSNNVAACRFYRRYGFTLGGHDHHLYRALHPGTREVALYWYLPFALKER</sequence>
<keyword evidence="2" id="KW-0012">Acyltransferase</keyword>
<evidence type="ECO:0000256" key="1">
    <source>
        <dbReference type="ARBA" id="ARBA00022679"/>
    </source>
</evidence>
<keyword evidence="1 4" id="KW-0808">Transferase</keyword>
<evidence type="ECO:0000259" key="3">
    <source>
        <dbReference type="PROSITE" id="PS51186"/>
    </source>
</evidence>
<evidence type="ECO:0000313" key="4">
    <source>
        <dbReference type="EMBL" id="TWI48461.1"/>
    </source>
</evidence>
<dbReference type="Pfam" id="PF00583">
    <property type="entry name" value="Acetyltransf_1"/>
    <property type="match status" value="1"/>
</dbReference>
<protein>
    <submittedName>
        <fullName evidence="4">Streptothricin acetyltransferase</fullName>
    </submittedName>
</protein>
<gene>
    <name evidence="4" type="ORF">IP92_01850</name>
</gene>
<reference evidence="4 5" key="1">
    <citation type="journal article" date="2015" name="Stand. Genomic Sci.">
        <title>Genomic Encyclopedia of Bacterial and Archaeal Type Strains, Phase III: the genomes of soil and plant-associated and newly described type strains.</title>
        <authorList>
            <person name="Whitman W.B."/>
            <person name="Woyke T."/>
            <person name="Klenk H.P."/>
            <person name="Zhou Y."/>
            <person name="Lilburn T.G."/>
            <person name="Beck B.J."/>
            <person name="De Vos P."/>
            <person name="Vandamme P."/>
            <person name="Eisen J.A."/>
            <person name="Garrity G."/>
            <person name="Hugenholtz P."/>
            <person name="Kyrpides N.C."/>
        </authorList>
    </citation>
    <scope>NUCLEOTIDE SEQUENCE [LARGE SCALE GENOMIC DNA]</scope>
    <source>
        <strain evidence="4 5">CGMCC 1.10685</strain>
    </source>
</reference>
<dbReference type="EMBL" id="VLKW01000003">
    <property type="protein sequence ID" value="TWI48461.1"/>
    <property type="molecule type" value="Genomic_DNA"/>
</dbReference>
<dbReference type="InterPro" id="IPR050832">
    <property type="entry name" value="Bact_Acetyltransf"/>
</dbReference>
<evidence type="ECO:0000256" key="2">
    <source>
        <dbReference type="ARBA" id="ARBA00023315"/>
    </source>
</evidence>
<dbReference type="PANTHER" id="PTHR43877">
    <property type="entry name" value="AMINOALKYLPHOSPHONATE N-ACETYLTRANSFERASE-RELATED-RELATED"/>
    <property type="match status" value="1"/>
</dbReference>
<accession>A0A562PVJ0</accession>
<name>A0A562PVJ0_9BURK</name>
<dbReference type="InterPro" id="IPR016181">
    <property type="entry name" value="Acyl_CoA_acyltransferase"/>
</dbReference>
<dbReference type="PANTHER" id="PTHR43877:SF2">
    <property type="entry name" value="AMINOALKYLPHOSPHONATE N-ACETYLTRANSFERASE-RELATED"/>
    <property type="match status" value="1"/>
</dbReference>
<dbReference type="SUPFAM" id="SSF55729">
    <property type="entry name" value="Acyl-CoA N-acyltransferases (Nat)"/>
    <property type="match status" value="1"/>
</dbReference>
<feature type="domain" description="N-acetyltransferase" evidence="3">
    <location>
        <begin position="35"/>
        <end position="185"/>
    </location>
</feature>
<dbReference type="Proteomes" id="UP000315112">
    <property type="component" value="Unassembled WGS sequence"/>
</dbReference>
<dbReference type="PROSITE" id="PS51186">
    <property type="entry name" value="GNAT"/>
    <property type="match status" value="1"/>
</dbReference>
<proteinExistence type="predicted"/>